<dbReference type="EMBL" id="JAVRIF010000009">
    <property type="protein sequence ID" value="MDT0604880.1"/>
    <property type="molecule type" value="Genomic_DNA"/>
</dbReference>
<reference evidence="1 2" key="1">
    <citation type="submission" date="2023-09" db="EMBL/GenBank/DDBJ databases">
        <authorList>
            <person name="Rey-Velasco X."/>
        </authorList>
    </citation>
    <scope>NUCLEOTIDE SEQUENCE [LARGE SCALE GENOMIC DNA]</scope>
    <source>
        <strain evidence="1 2">W431</strain>
    </source>
</reference>
<dbReference type="Pfam" id="PF12069">
    <property type="entry name" value="DUF3549"/>
    <property type="match status" value="1"/>
</dbReference>
<comment type="caution">
    <text evidence="1">The sequence shown here is derived from an EMBL/GenBank/DDBJ whole genome shotgun (WGS) entry which is preliminary data.</text>
</comment>
<gene>
    <name evidence="1" type="ORF">RM573_14855</name>
</gene>
<accession>A0ABU3A4Y1</accession>
<dbReference type="Proteomes" id="UP001266357">
    <property type="component" value="Unassembled WGS sequence"/>
</dbReference>
<organism evidence="1 2">
    <name type="scientific">Thalassotalea castellviae</name>
    <dbReference type="NCBI Taxonomy" id="3075612"/>
    <lineage>
        <taxon>Bacteria</taxon>
        <taxon>Pseudomonadati</taxon>
        <taxon>Pseudomonadota</taxon>
        <taxon>Gammaproteobacteria</taxon>
        <taxon>Alteromonadales</taxon>
        <taxon>Colwelliaceae</taxon>
        <taxon>Thalassotalea</taxon>
    </lineage>
</organism>
<dbReference type="InterPro" id="IPR021936">
    <property type="entry name" value="DUF3549"/>
</dbReference>
<sequence>MTTIASISELLTLSNCQFRVYDLGRKIDKLSKETFNKVELNQLPYPSPFKGHAHLAITFWQKQSPQPFLWFVKLPLDERGLLNQGARNHFVAIIAEALGADLSVDPTEKQEELLKSNPYIFTPSQYKLAMLNSLISFDLKSPPSQHYQSFQRYLTDKNWQQWRTIGVQGITDFVARIGDKEHDELIANSLADLPFEVLSPLCGALENKTLSLCIIESLLHLLSKTPSDNLDKQQMLLRSLASSTEHTLVDNYFLNLLNKEQLDTDLLICISGRCWATLNNDKRIMLFLEHLAAKQDFELFTAIFKDLVAIPTIRPILFQCMRSTERSETLSVAIGQLFTAQG</sequence>
<proteinExistence type="predicted"/>
<name>A0ABU3A4Y1_9GAMM</name>
<evidence type="ECO:0000313" key="2">
    <source>
        <dbReference type="Proteomes" id="UP001266357"/>
    </source>
</evidence>
<dbReference type="RefSeq" id="WP_311583783.1">
    <property type="nucleotide sequence ID" value="NZ_JAVRIF010000009.1"/>
</dbReference>
<evidence type="ECO:0000313" key="1">
    <source>
        <dbReference type="EMBL" id="MDT0604880.1"/>
    </source>
</evidence>
<protein>
    <submittedName>
        <fullName evidence="1">DUF3549 family protein</fullName>
    </submittedName>
</protein>
<keyword evidence="2" id="KW-1185">Reference proteome</keyword>